<dbReference type="STRING" id="55207.KP22_06290"/>
<dbReference type="SUPFAM" id="SSF48317">
    <property type="entry name" value="Acid phosphatase/Vanadium-dependent haloperoxidase"/>
    <property type="match status" value="1"/>
</dbReference>
<dbReference type="PANTHER" id="PTHR14969:SF54">
    <property type="entry name" value="PHOSPHATIDYLGLYCEROPHOSPHATASE B"/>
    <property type="match status" value="1"/>
</dbReference>
<gene>
    <name evidence="6" type="ORF">KP22_06290</name>
</gene>
<dbReference type="EC" id="3.6.1.27" evidence="1"/>
<feature type="transmembrane region" description="Helical" evidence="4">
    <location>
        <begin position="75"/>
        <end position="96"/>
    </location>
</feature>
<keyword evidence="4" id="KW-0472">Membrane</keyword>
<feature type="domain" description="Phosphatidic acid phosphatase type 2/haloperoxidase" evidence="5">
    <location>
        <begin position="79"/>
        <end position="227"/>
    </location>
</feature>
<dbReference type="Gene3D" id="1.20.144.10">
    <property type="entry name" value="Phosphatidic acid phosphatase type 2/haloperoxidase"/>
    <property type="match status" value="1"/>
</dbReference>
<evidence type="ECO:0000313" key="6">
    <source>
        <dbReference type="EMBL" id="KFX07699.1"/>
    </source>
</evidence>
<keyword evidence="4" id="KW-1133">Transmembrane helix</keyword>
<feature type="transmembrane region" description="Helical" evidence="4">
    <location>
        <begin position="157"/>
        <end position="180"/>
    </location>
</feature>
<dbReference type="GO" id="GO:0005886">
    <property type="term" value="C:plasma membrane"/>
    <property type="evidence" value="ECO:0007669"/>
    <property type="project" value="TreeGrafter"/>
</dbReference>
<feature type="transmembrane region" description="Helical" evidence="4">
    <location>
        <begin position="12"/>
        <end position="29"/>
    </location>
</feature>
<dbReference type="GO" id="GO:0050380">
    <property type="term" value="F:undecaprenyl-diphosphatase activity"/>
    <property type="evidence" value="ECO:0007669"/>
    <property type="project" value="UniProtKB-EC"/>
</dbReference>
<feature type="transmembrane region" description="Helical" evidence="4">
    <location>
        <begin position="49"/>
        <end position="68"/>
    </location>
</feature>
<protein>
    <recommendedName>
        <fullName evidence="1">undecaprenyl-diphosphate phosphatase</fullName>
        <ecNumber evidence="1">3.6.1.27</ecNumber>
    </recommendedName>
    <alternativeName>
        <fullName evidence="2">Undecaprenyl pyrophosphate phosphatase</fullName>
    </alternativeName>
</protein>
<dbReference type="InterPro" id="IPR036938">
    <property type="entry name" value="PAP2/HPO_sf"/>
</dbReference>
<dbReference type="NCBIfam" id="NF007975">
    <property type="entry name" value="PRK10699.1"/>
    <property type="match status" value="1"/>
</dbReference>
<dbReference type="CDD" id="cd01610">
    <property type="entry name" value="PAP2_like"/>
    <property type="match status" value="1"/>
</dbReference>
<dbReference type="RefSeq" id="WP_039323110.1">
    <property type="nucleotide sequence ID" value="NZ_JQHM01000001.1"/>
</dbReference>
<evidence type="ECO:0000256" key="4">
    <source>
        <dbReference type="SAM" id="Phobius"/>
    </source>
</evidence>
<feature type="transmembrane region" description="Helical" evidence="4">
    <location>
        <begin position="187"/>
        <end position="206"/>
    </location>
</feature>
<organism evidence="6 7">
    <name type="scientific">Pectobacterium betavasculorum</name>
    <dbReference type="NCBI Taxonomy" id="55207"/>
    <lineage>
        <taxon>Bacteria</taxon>
        <taxon>Pseudomonadati</taxon>
        <taxon>Pseudomonadota</taxon>
        <taxon>Gammaproteobacteria</taxon>
        <taxon>Enterobacterales</taxon>
        <taxon>Pectobacteriaceae</taxon>
        <taxon>Pectobacterium</taxon>
    </lineage>
</organism>
<dbReference type="PANTHER" id="PTHR14969">
    <property type="entry name" value="SPHINGOSINE-1-PHOSPHATE PHOSPHOHYDROLASE"/>
    <property type="match status" value="1"/>
</dbReference>
<feature type="transmembrane region" description="Helical" evidence="4">
    <location>
        <begin position="212"/>
        <end position="230"/>
    </location>
</feature>
<comment type="catalytic activity">
    <reaction evidence="3">
        <text>di-trans,octa-cis-undecaprenyl diphosphate + H2O = di-trans,octa-cis-undecaprenyl phosphate + phosphate + H(+)</text>
        <dbReference type="Rhea" id="RHEA:28094"/>
        <dbReference type="ChEBI" id="CHEBI:15377"/>
        <dbReference type="ChEBI" id="CHEBI:15378"/>
        <dbReference type="ChEBI" id="CHEBI:43474"/>
        <dbReference type="ChEBI" id="CHEBI:58405"/>
        <dbReference type="ChEBI" id="CHEBI:60392"/>
        <dbReference type="EC" id="3.6.1.27"/>
    </reaction>
</comment>
<evidence type="ECO:0000313" key="7">
    <source>
        <dbReference type="Proteomes" id="UP000032874"/>
    </source>
</evidence>
<evidence type="ECO:0000256" key="2">
    <source>
        <dbReference type="ARBA" id="ARBA00032707"/>
    </source>
</evidence>
<reference evidence="6 7" key="1">
    <citation type="submission" date="2014-08" db="EMBL/GenBank/DDBJ databases">
        <title>Genome sequences of NCPPB Pectobacterium isolates.</title>
        <authorList>
            <person name="Glover R.H."/>
            <person name="Sapp M."/>
            <person name="Elphinstone J."/>
        </authorList>
    </citation>
    <scope>NUCLEOTIDE SEQUENCE [LARGE SCALE GENOMIC DNA]</scope>
    <source>
        <strain evidence="6 7">NCPPB 2795</strain>
    </source>
</reference>
<dbReference type="Pfam" id="PF01569">
    <property type="entry name" value="PAP2"/>
    <property type="match status" value="1"/>
</dbReference>
<keyword evidence="4" id="KW-0812">Transmembrane</keyword>
<evidence type="ECO:0000256" key="1">
    <source>
        <dbReference type="ARBA" id="ARBA00012374"/>
    </source>
</evidence>
<comment type="caution">
    <text evidence="6">The sequence shown here is derived from an EMBL/GenBank/DDBJ whole genome shotgun (WGS) entry which is preliminary data.</text>
</comment>
<dbReference type="eggNOG" id="COG0671">
    <property type="taxonomic scope" value="Bacteria"/>
</dbReference>
<dbReference type="Proteomes" id="UP000032874">
    <property type="component" value="Unassembled WGS sequence"/>
</dbReference>
<proteinExistence type="predicted"/>
<sequence>MYEIAKRTTIGAALLLIMPMIIWMSGWQWQPEYDGLWLRVLFWITETVTSPWGILTSTVLSIWFLWCLRFRLKPALGLLVIMVLTVLIGQGIKSVIKEWVQESRPYVVWLEKNHQVDDSYFYSLPRAERSELVKTQLQDQAQIPQWLRSHWQFETGFAFPSGHTMFAATWALLGVGLLWARRHYKTVVVLMLWASGVMGSRLVLGMHWPQDLVVATLISWLLVVVASWLAQRWCGPLSLQYEEIKEQAEDAAAENKSS</sequence>
<evidence type="ECO:0000256" key="3">
    <source>
        <dbReference type="ARBA" id="ARBA00047594"/>
    </source>
</evidence>
<name>A0A093S4E0_9GAMM</name>
<dbReference type="SMART" id="SM00014">
    <property type="entry name" value="acidPPc"/>
    <property type="match status" value="1"/>
</dbReference>
<dbReference type="EMBL" id="JQHM01000001">
    <property type="protein sequence ID" value="KFX07699.1"/>
    <property type="molecule type" value="Genomic_DNA"/>
</dbReference>
<dbReference type="AlphaFoldDB" id="A0A093S4E0"/>
<accession>A0A093S4E0</accession>
<dbReference type="InterPro" id="IPR000326">
    <property type="entry name" value="PAP2/HPO"/>
</dbReference>
<evidence type="ECO:0000259" key="5">
    <source>
        <dbReference type="SMART" id="SM00014"/>
    </source>
</evidence>